<feature type="compositionally biased region" description="Polar residues" evidence="5">
    <location>
        <begin position="279"/>
        <end position="306"/>
    </location>
</feature>
<evidence type="ECO:0008006" key="9">
    <source>
        <dbReference type="Google" id="ProtNLM"/>
    </source>
</evidence>
<dbReference type="RefSeq" id="XP_006691801.1">
    <property type="nucleotide sequence ID" value="XM_006691738.1"/>
</dbReference>
<dbReference type="eggNOG" id="ENOG502QQG9">
    <property type="taxonomic scope" value="Eukaryota"/>
</dbReference>
<dbReference type="GO" id="GO:0016020">
    <property type="term" value="C:membrane"/>
    <property type="evidence" value="ECO:0007669"/>
    <property type="project" value="UniProtKB-SubCell"/>
</dbReference>
<feature type="transmembrane region" description="Helical" evidence="6">
    <location>
        <begin position="190"/>
        <end position="208"/>
    </location>
</feature>
<sequence length="366" mass="39883">MGLIDGISPGGSLALGIIVGAVLIATFGTIPSPAHKLSELLELLSRKPFVIWMSFQAVIIVGLALATDIVSYFTTLMQDHRFRLTRGFSYGFISGTLSAHSLLFAKSAVELLVRTIVNKDNQFVHWQAWMIVVGLLILALTQLYYLHRGLKLVSTSVLYPFIFCIYNIIAILDGLIYFRQTDLINPLRACLITLGTVILLSGVLSLSWRLTDEQHPPAIGQSTLAPGLGLVEDTEGEEDFEEDVSLHSALLDNEERSNLDTVPLPSYQTFGSPPAPSPTIFTQPTTPGTRSQTLMSRSRLRSTPSRWQDAGIWGELDDRSTTAPQSPAVSKRRLASMPITTNRSGEEAEPLLGGTRRSLGGGGGYV</sequence>
<dbReference type="InterPro" id="IPR008521">
    <property type="entry name" value="Mg_trans_NIPA"/>
</dbReference>
<keyword evidence="8" id="KW-1185">Reference proteome</keyword>
<feature type="transmembrane region" description="Helical" evidence="6">
    <location>
        <begin position="49"/>
        <end position="67"/>
    </location>
</feature>
<dbReference type="PANTHER" id="PTHR12570">
    <property type="match status" value="1"/>
</dbReference>
<organism evidence="8">
    <name type="scientific">Chaetomium thermophilum (strain DSM 1495 / CBS 144.50 / IMI 039719)</name>
    <name type="common">Thermochaetoides thermophila</name>
    <dbReference type="NCBI Taxonomy" id="759272"/>
    <lineage>
        <taxon>Eukaryota</taxon>
        <taxon>Fungi</taxon>
        <taxon>Dikarya</taxon>
        <taxon>Ascomycota</taxon>
        <taxon>Pezizomycotina</taxon>
        <taxon>Sordariomycetes</taxon>
        <taxon>Sordariomycetidae</taxon>
        <taxon>Sordariales</taxon>
        <taxon>Chaetomiaceae</taxon>
        <taxon>Thermochaetoides</taxon>
    </lineage>
</organism>
<evidence type="ECO:0000313" key="8">
    <source>
        <dbReference type="Proteomes" id="UP000008066"/>
    </source>
</evidence>
<evidence type="ECO:0000256" key="2">
    <source>
        <dbReference type="ARBA" id="ARBA00022692"/>
    </source>
</evidence>
<dbReference type="KEGG" id="cthr:CTHT_0012840"/>
<comment type="subcellular location">
    <subcellularLocation>
        <location evidence="1">Membrane</location>
        <topology evidence="1">Multi-pass membrane protein</topology>
    </subcellularLocation>
</comment>
<evidence type="ECO:0000256" key="3">
    <source>
        <dbReference type="ARBA" id="ARBA00022989"/>
    </source>
</evidence>
<evidence type="ECO:0000256" key="4">
    <source>
        <dbReference type="ARBA" id="ARBA00023136"/>
    </source>
</evidence>
<dbReference type="GO" id="GO:0015095">
    <property type="term" value="F:magnesium ion transmembrane transporter activity"/>
    <property type="evidence" value="ECO:0007669"/>
    <property type="project" value="InterPro"/>
</dbReference>
<keyword evidence="3 6" id="KW-1133">Transmembrane helix</keyword>
<dbReference type="GeneID" id="18255322"/>
<evidence type="ECO:0000256" key="6">
    <source>
        <dbReference type="SAM" id="Phobius"/>
    </source>
</evidence>
<accession>G0S199</accession>
<feature type="transmembrane region" description="Helical" evidence="6">
    <location>
        <begin position="157"/>
        <end position="178"/>
    </location>
</feature>
<dbReference type="HOGENOM" id="CLU_756501_0_0_1"/>
<evidence type="ECO:0000256" key="5">
    <source>
        <dbReference type="SAM" id="MobiDB-lite"/>
    </source>
</evidence>
<feature type="transmembrane region" description="Helical" evidence="6">
    <location>
        <begin position="126"/>
        <end position="145"/>
    </location>
</feature>
<dbReference type="EMBL" id="GL988039">
    <property type="protein sequence ID" value="EGS22809.1"/>
    <property type="molecule type" value="Genomic_DNA"/>
</dbReference>
<keyword evidence="2 6" id="KW-0812">Transmembrane</keyword>
<gene>
    <name evidence="7" type="ORF">CTHT_0012840</name>
</gene>
<protein>
    <recommendedName>
        <fullName evidence="9">DUF803 domain-containing protein</fullName>
    </recommendedName>
</protein>
<evidence type="ECO:0000313" key="7">
    <source>
        <dbReference type="EMBL" id="EGS22809.1"/>
    </source>
</evidence>
<name>G0S199_CHATD</name>
<feature type="region of interest" description="Disordered" evidence="5">
    <location>
        <begin position="257"/>
        <end position="366"/>
    </location>
</feature>
<proteinExistence type="predicted"/>
<dbReference type="Proteomes" id="UP000008066">
    <property type="component" value="Unassembled WGS sequence"/>
</dbReference>
<dbReference type="AlphaFoldDB" id="G0S199"/>
<dbReference type="Pfam" id="PF05653">
    <property type="entry name" value="Mg_trans_NIPA"/>
    <property type="match status" value="1"/>
</dbReference>
<keyword evidence="4 6" id="KW-0472">Membrane</keyword>
<dbReference type="PANTHER" id="PTHR12570:SF86">
    <property type="entry name" value="ADR321CP"/>
    <property type="match status" value="1"/>
</dbReference>
<dbReference type="OrthoDB" id="2504919at2759"/>
<feature type="transmembrane region" description="Helical" evidence="6">
    <location>
        <begin position="6"/>
        <end position="28"/>
    </location>
</feature>
<reference evidence="7 8" key="1">
    <citation type="journal article" date="2011" name="Cell">
        <title>Insight into structure and assembly of the nuclear pore complex by utilizing the genome of a eukaryotic thermophile.</title>
        <authorList>
            <person name="Amlacher S."/>
            <person name="Sarges P."/>
            <person name="Flemming D."/>
            <person name="van Noort V."/>
            <person name="Kunze R."/>
            <person name="Devos D.P."/>
            <person name="Arumugam M."/>
            <person name="Bork P."/>
            <person name="Hurt E."/>
        </authorList>
    </citation>
    <scope>NUCLEOTIDE SEQUENCE [LARGE SCALE GENOMIC DNA]</scope>
    <source>
        <strain evidence="8">DSM 1495 / CBS 144.50 / IMI 039719</strain>
    </source>
</reference>
<evidence type="ECO:0000256" key="1">
    <source>
        <dbReference type="ARBA" id="ARBA00004141"/>
    </source>
</evidence>